<keyword evidence="12" id="KW-0436">Ligase</keyword>
<dbReference type="CDD" id="cd00712">
    <property type="entry name" value="AsnB"/>
    <property type="match status" value="1"/>
</dbReference>
<dbReference type="Gene3D" id="3.60.20.10">
    <property type="entry name" value="Glutamine Phosphoribosylpyrophosphate, subunit 1, domain 1"/>
    <property type="match status" value="1"/>
</dbReference>
<dbReference type="InterPro" id="IPR001962">
    <property type="entry name" value="Asn_synthase"/>
</dbReference>
<evidence type="ECO:0000259" key="11">
    <source>
        <dbReference type="PROSITE" id="PS51278"/>
    </source>
</evidence>
<sequence>MCGLAGFLESNLNDNNSAKVLHSMGESIYRRGPDGTGIWFENIENKINVGFVHTRLAIIDLSDAGQQPMHSHCGRYVIAFNGEIYNHLELRYLLESNNHISWRGHSDTETLLACFGIWGIDKTLQACVGMFAIALWDKKEHRLTLARDRVGEKPLYWGWQDDALLFGSELKALKTHPAFSAEINRDALCLLLRHNYIPAPHTIYRGIQKLQPGHYLSVELSNDERKETLHQYWSYEKVVQEGLVNPFMGSPIQAVEHLESLIAQSINGQLISDVPLGAFLSGGIDSSLIVSIMQSLSSSPVKTFSIGFDDKKYDEAIFAVEVARHLGTDHTEMYVNDKDIQDVIPLLPEVYCEPFADSSQLPTFLVSKMAQQHVTVALSGDAGDELFGGYTPYSFTPKYWNYARNIPLQIRKFASRYIDKLPVNPKFKKLIECMAVQNPQLFYRNIISHWLNPEELVKNSSEPSTAFSSSTTFPVNGGYVDWMMSVDAQVYMTDDILVKVDRAAMYNSLETRVPLLDHRIIEFAWQLPVSLKINNGVGKWPLREILYKRVPKSMIERPKKGFSVPLSSWLRGPLRDWAEELIAYKRLADEGYFNVAAVRSCWNLHIQGQADYSRKLWSILMFQSWLENQK</sequence>
<evidence type="ECO:0000256" key="10">
    <source>
        <dbReference type="PIRSR" id="PIRSR001589-3"/>
    </source>
</evidence>
<feature type="binding site" evidence="9">
    <location>
        <position position="306"/>
    </location>
    <ligand>
        <name>ATP</name>
        <dbReference type="ChEBI" id="CHEBI:30616"/>
    </ligand>
</feature>
<evidence type="ECO:0000256" key="3">
    <source>
        <dbReference type="ARBA" id="ARBA00012737"/>
    </source>
</evidence>
<accession>A0AAP9MT69</accession>
<keyword evidence="6 8" id="KW-0315">Glutamine amidotransferase</keyword>
<evidence type="ECO:0000256" key="8">
    <source>
        <dbReference type="PIRSR" id="PIRSR001589-1"/>
    </source>
</evidence>
<dbReference type="EC" id="6.3.5.4" evidence="3"/>
<dbReference type="InterPro" id="IPR029055">
    <property type="entry name" value="Ntn_hydrolases_N"/>
</dbReference>
<proteinExistence type="inferred from homology"/>
<dbReference type="Pfam" id="PF13522">
    <property type="entry name" value="GATase_6"/>
    <property type="match status" value="1"/>
</dbReference>
<dbReference type="PIRSF" id="PIRSF001589">
    <property type="entry name" value="Asn_synthetase_glu-h"/>
    <property type="match status" value="1"/>
</dbReference>
<dbReference type="SUPFAM" id="SSF56235">
    <property type="entry name" value="N-terminal nucleophile aminohydrolases (Ntn hydrolases)"/>
    <property type="match status" value="1"/>
</dbReference>
<evidence type="ECO:0000256" key="2">
    <source>
        <dbReference type="ARBA" id="ARBA00005752"/>
    </source>
</evidence>
<dbReference type="InterPro" id="IPR017932">
    <property type="entry name" value="GATase_2_dom"/>
</dbReference>
<dbReference type="Proteomes" id="UP000502462">
    <property type="component" value="Chromosome"/>
</dbReference>
<feature type="binding site" evidence="9">
    <location>
        <begin position="379"/>
        <end position="380"/>
    </location>
    <ligand>
        <name>ATP</name>
        <dbReference type="ChEBI" id="CHEBI:30616"/>
    </ligand>
</feature>
<feature type="active site" description="For GATase activity" evidence="8">
    <location>
        <position position="2"/>
    </location>
</feature>
<dbReference type="GO" id="GO:0005829">
    <property type="term" value="C:cytosol"/>
    <property type="evidence" value="ECO:0007669"/>
    <property type="project" value="TreeGrafter"/>
</dbReference>
<dbReference type="SUPFAM" id="SSF52402">
    <property type="entry name" value="Adenine nucleotide alpha hydrolases-like"/>
    <property type="match status" value="1"/>
</dbReference>
<dbReference type="Pfam" id="PF00733">
    <property type="entry name" value="Asn_synthase"/>
    <property type="match status" value="1"/>
</dbReference>
<evidence type="ECO:0000313" key="13">
    <source>
        <dbReference type="Proteomes" id="UP000502462"/>
    </source>
</evidence>
<dbReference type="GO" id="GO:0006529">
    <property type="term" value="P:asparagine biosynthetic process"/>
    <property type="evidence" value="ECO:0007669"/>
    <property type="project" value="UniProtKB-KW"/>
</dbReference>
<comment type="pathway">
    <text evidence="1">Amino-acid biosynthesis; L-asparagine biosynthesis; L-asparagine from L-aspartate (L-Gln route): step 1/1.</text>
</comment>
<evidence type="ECO:0000256" key="7">
    <source>
        <dbReference type="ARBA" id="ARBA00048741"/>
    </source>
</evidence>
<evidence type="ECO:0000256" key="1">
    <source>
        <dbReference type="ARBA" id="ARBA00005187"/>
    </source>
</evidence>
<dbReference type="CDD" id="cd01991">
    <property type="entry name" value="Asn_synthase_B_C"/>
    <property type="match status" value="1"/>
</dbReference>
<gene>
    <name evidence="12" type="primary">asnB</name>
    <name evidence="12" type="ORF">A9225_23620</name>
</gene>
<organism evidence="12 13">
    <name type="scientific">Escherichia coli O121</name>
    <dbReference type="NCBI Taxonomy" id="1055537"/>
    <lineage>
        <taxon>Bacteria</taxon>
        <taxon>Pseudomonadati</taxon>
        <taxon>Pseudomonadota</taxon>
        <taxon>Gammaproteobacteria</taxon>
        <taxon>Enterobacterales</taxon>
        <taxon>Enterobacteriaceae</taxon>
        <taxon>Escherichia</taxon>
    </lineage>
</organism>
<dbReference type="PROSITE" id="PS51278">
    <property type="entry name" value="GATASE_TYPE_2"/>
    <property type="match status" value="1"/>
</dbReference>
<evidence type="ECO:0000256" key="6">
    <source>
        <dbReference type="ARBA" id="ARBA00022962"/>
    </source>
</evidence>
<dbReference type="InterPro" id="IPR006426">
    <property type="entry name" value="Asn_synth_AEB"/>
</dbReference>
<protein>
    <recommendedName>
        <fullName evidence="3">asparagine synthase (glutamine-hydrolyzing)</fullName>
        <ecNumber evidence="3">6.3.5.4</ecNumber>
    </recommendedName>
</protein>
<feature type="site" description="Important for beta-aspartyl-AMP intermediate formation" evidence="10">
    <location>
        <position position="381"/>
    </location>
</feature>
<evidence type="ECO:0000256" key="9">
    <source>
        <dbReference type="PIRSR" id="PIRSR001589-2"/>
    </source>
</evidence>
<dbReference type="GO" id="GO:0005524">
    <property type="term" value="F:ATP binding"/>
    <property type="evidence" value="ECO:0007669"/>
    <property type="project" value="UniProtKB-KW"/>
</dbReference>
<dbReference type="AlphaFoldDB" id="A0AAP9MT69"/>
<keyword evidence="8" id="KW-0061">Asparagine biosynthesis</keyword>
<dbReference type="InterPro" id="IPR014729">
    <property type="entry name" value="Rossmann-like_a/b/a_fold"/>
</dbReference>
<keyword evidence="5 9" id="KW-0067">ATP-binding</keyword>
<dbReference type="InterPro" id="IPR033738">
    <property type="entry name" value="AsnB_N"/>
</dbReference>
<dbReference type="NCBIfam" id="TIGR01536">
    <property type="entry name" value="asn_synth_AEB"/>
    <property type="match status" value="1"/>
</dbReference>
<feature type="binding site" evidence="9">
    <location>
        <position position="107"/>
    </location>
    <ligand>
        <name>L-glutamine</name>
        <dbReference type="ChEBI" id="CHEBI:58359"/>
    </ligand>
</feature>
<dbReference type="RefSeq" id="WP_000334490.1">
    <property type="nucleotide sequence ID" value="NZ_BDJN01000045.1"/>
</dbReference>
<dbReference type="PANTHER" id="PTHR43284">
    <property type="entry name" value="ASPARAGINE SYNTHETASE (GLUTAMINE-HYDROLYZING)"/>
    <property type="match status" value="1"/>
</dbReference>
<comment type="catalytic activity">
    <reaction evidence="7">
        <text>L-aspartate + L-glutamine + ATP + H2O = L-asparagine + L-glutamate + AMP + diphosphate + H(+)</text>
        <dbReference type="Rhea" id="RHEA:12228"/>
        <dbReference type="ChEBI" id="CHEBI:15377"/>
        <dbReference type="ChEBI" id="CHEBI:15378"/>
        <dbReference type="ChEBI" id="CHEBI:29985"/>
        <dbReference type="ChEBI" id="CHEBI:29991"/>
        <dbReference type="ChEBI" id="CHEBI:30616"/>
        <dbReference type="ChEBI" id="CHEBI:33019"/>
        <dbReference type="ChEBI" id="CHEBI:58048"/>
        <dbReference type="ChEBI" id="CHEBI:58359"/>
        <dbReference type="ChEBI" id="CHEBI:456215"/>
        <dbReference type="EC" id="6.3.5.4"/>
    </reaction>
</comment>
<name>A0AAP9MT69_ECOLX</name>
<evidence type="ECO:0000256" key="4">
    <source>
        <dbReference type="ARBA" id="ARBA00022741"/>
    </source>
</evidence>
<reference evidence="12 13" key="1">
    <citation type="submission" date="2020-04" db="EMBL/GenBank/DDBJ databases">
        <title>Closed genome of O121:H19 shiga- toxin Escherichia coli isolated from flour in USA, 2016.</title>
        <authorList>
            <person name="Haendiges J."/>
            <person name="Jinneman K.C."/>
            <person name="Gonzalez-Escalona N."/>
        </authorList>
    </citation>
    <scope>NUCLEOTIDE SEQUENCE [LARGE SCALE GENOMIC DNA]</scope>
    <source>
        <strain evidence="12 13">FDA858783-1-52</strain>
    </source>
</reference>
<evidence type="ECO:0000313" key="12">
    <source>
        <dbReference type="EMBL" id="QJE07996.1"/>
    </source>
</evidence>
<dbReference type="InterPro" id="IPR051786">
    <property type="entry name" value="ASN_synthetase/amidase"/>
</dbReference>
<dbReference type="Gene3D" id="3.40.50.620">
    <property type="entry name" value="HUPs"/>
    <property type="match status" value="1"/>
</dbReference>
<dbReference type="GO" id="GO:0004066">
    <property type="term" value="F:asparagine synthase (glutamine-hydrolyzing) activity"/>
    <property type="evidence" value="ECO:0007669"/>
    <property type="project" value="UniProtKB-EC"/>
</dbReference>
<dbReference type="EMBL" id="CP051631">
    <property type="protein sequence ID" value="QJE07996.1"/>
    <property type="molecule type" value="Genomic_DNA"/>
</dbReference>
<comment type="similarity">
    <text evidence="2">Belongs to the asparagine synthetase family.</text>
</comment>
<feature type="domain" description="Glutamine amidotransferase type-2" evidence="11">
    <location>
        <begin position="2"/>
        <end position="221"/>
    </location>
</feature>
<evidence type="ECO:0000256" key="5">
    <source>
        <dbReference type="ARBA" id="ARBA00022840"/>
    </source>
</evidence>
<keyword evidence="8" id="KW-0028">Amino-acid biosynthesis</keyword>
<keyword evidence="4 9" id="KW-0547">Nucleotide-binding</keyword>
<dbReference type="PANTHER" id="PTHR43284:SF1">
    <property type="entry name" value="ASPARAGINE SYNTHETASE"/>
    <property type="match status" value="1"/>
</dbReference>